<evidence type="ECO:0000259" key="1">
    <source>
        <dbReference type="Pfam" id="PF00496"/>
    </source>
</evidence>
<dbReference type="EMBL" id="MWWQ01000004">
    <property type="protein sequence ID" value="OZG53427.1"/>
    <property type="molecule type" value="Genomic_DNA"/>
</dbReference>
<dbReference type="GO" id="GO:0043190">
    <property type="term" value="C:ATP-binding cassette (ABC) transporter complex"/>
    <property type="evidence" value="ECO:0007669"/>
    <property type="project" value="InterPro"/>
</dbReference>
<dbReference type="RefSeq" id="WP_094690539.1">
    <property type="nucleotide sequence ID" value="NZ_MWWQ01000004.1"/>
</dbReference>
<dbReference type="PIRSF" id="PIRSF002741">
    <property type="entry name" value="MppA"/>
    <property type="match status" value="1"/>
</dbReference>
<dbReference type="AlphaFoldDB" id="A0A261F2T1"/>
<dbReference type="GO" id="GO:0042597">
    <property type="term" value="C:periplasmic space"/>
    <property type="evidence" value="ECO:0007669"/>
    <property type="project" value="UniProtKB-ARBA"/>
</dbReference>
<dbReference type="Gene3D" id="3.90.76.10">
    <property type="entry name" value="Dipeptide-binding Protein, Domain 1"/>
    <property type="match status" value="1"/>
</dbReference>
<proteinExistence type="predicted"/>
<reference evidence="2 3" key="1">
    <citation type="journal article" date="2017" name="BMC Genomics">
        <title>Comparative genomic and phylogenomic analyses of the Bifidobacteriaceae family.</title>
        <authorList>
            <person name="Lugli G.A."/>
            <person name="Milani C."/>
            <person name="Turroni F."/>
            <person name="Duranti S."/>
            <person name="Mancabelli L."/>
            <person name="Mangifesta M."/>
            <person name="Ferrario C."/>
            <person name="Modesto M."/>
            <person name="Mattarelli P."/>
            <person name="Jiri K."/>
            <person name="van Sinderen D."/>
            <person name="Ventura M."/>
        </authorList>
    </citation>
    <scope>NUCLEOTIDE SEQUENCE [LARGE SCALE GENOMIC DNA]</scope>
    <source>
        <strain evidence="2 3">DSM 24744</strain>
    </source>
</reference>
<dbReference type="PANTHER" id="PTHR30290:SF83">
    <property type="entry name" value="ABC TRANSPORTER SUBSTRATE-BINDING PROTEIN"/>
    <property type="match status" value="1"/>
</dbReference>
<organism evidence="2 3">
    <name type="scientific">Pseudoscardovia suis</name>
    <dbReference type="NCBI Taxonomy" id="987063"/>
    <lineage>
        <taxon>Bacteria</taxon>
        <taxon>Bacillati</taxon>
        <taxon>Actinomycetota</taxon>
        <taxon>Actinomycetes</taxon>
        <taxon>Bifidobacteriales</taxon>
        <taxon>Bifidobacteriaceae</taxon>
        <taxon>Pseudoscardovia</taxon>
    </lineage>
</organism>
<dbReference type="GO" id="GO:0015833">
    <property type="term" value="P:peptide transport"/>
    <property type="evidence" value="ECO:0007669"/>
    <property type="project" value="TreeGrafter"/>
</dbReference>
<protein>
    <submittedName>
        <fullName evidence="2">ABC transporter substrate-binding protein</fullName>
    </submittedName>
</protein>
<dbReference type="InterPro" id="IPR000914">
    <property type="entry name" value="SBP_5_dom"/>
</dbReference>
<comment type="caution">
    <text evidence="2">The sequence shown here is derived from an EMBL/GenBank/DDBJ whole genome shotgun (WGS) entry which is preliminary data.</text>
</comment>
<dbReference type="InterPro" id="IPR039424">
    <property type="entry name" value="SBP_5"/>
</dbReference>
<dbReference type="Gene3D" id="3.40.190.10">
    <property type="entry name" value="Periplasmic binding protein-like II"/>
    <property type="match status" value="1"/>
</dbReference>
<name>A0A261F2T1_9BIFI</name>
<keyword evidence="3" id="KW-1185">Reference proteome</keyword>
<feature type="domain" description="Solute-binding protein family 5" evidence="1">
    <location>
        <begin position="99"/>
        <end position="472"/>
    </location>
</feature>
<sequence>MPRLPKQHILRTSTARFGRFLAAILAVILAVVPLTACSAKKSNSSSVSSDAIITVNSVEPTTELLPGNIADTAGWKIITQVFDGLVTFSDTGGLEYDDAESITPNDDATQYTIKLKSGRAFSNGEAVTAESYARAWSYAANAANGQLGAAIFATIKGYDDVQNAKGDPNAQLSGLKVIDDTTLQVTLKQPDSSFPYKVGDVAFLPLPSVAYSDMDAFGKAPIGNGPYVLQSWTPDQSIELRRNDSYTGPRNAQNGGISFRVYSDLNTAYADLQSGNLDVLDQIPTSALSTYQTDSTINAFTQKGPAFKSITIPQNLEHFSGQEGALRREAISMAIDRSSITSKVLYGSATPATDFLAPTIAGYSDKIDTNGVLSYNPDKAKELWAKANAISPWSGTFRIAYNADGDNKQWVDAVANSIKNALGIDAQGDSIATSKDFSTQVNQRTIDAAFRSGIQSDYPHPEGYLVQGYDSAYADGKGLNNGDYKSEKFDDYMNQAAKQTDLDEATKTYQQAEKLLLTDLPVIPLWYANVNAGASLQMQDVVFNYMGLLSYYQLTKH</sequence>
<accession>A0A261F2T1</accession>
<dbReference type="PANTHER" id="PTHR30290">
    <property type="entry name" value="PERIPLASMIC BINDING COMPONENT OF ABC TRANSPORTER"/>
    <property type="match status" value="1"/>
</dbReference>
<evidence type="ECO:0000313" key="2">
    <source>
        <dbReference type="EMBL" id="OZG53427.1"/>
    </source>
</evidence>
<dbReference type="GO" id="GO:1904680">
    <property type="term" value="F:peptide transmembrane transporter activity"/>
    <property type="evidence" value="ECO:0007669"/>
    <property type="project" value="TreeGrafter"/>
</dbReference>
<dbReference type="OrthoDB" id="9046151at2"/>
<gene>
    <name evidence="2" type="ORF">PSSU_0193</name>
</gene>
<dbReference type="Gene3D" id="3.10.105.10">
    <property type="entry name" value="Dipeptide-binding Protein, Domain 3"/>
    <property type="match status" value="1"/>
</dbReference>
<dbReference type="CDD" id="cd00995">
    <property type="entry name" value="PBP2_NikA_DppA_OppA_like"/>
    <property type="match status" value="1"/>
</dbReference>
<dbReference type="SUPFAM" id="SSF53850">
    <property type="entry name" value="Periplasmic binding protein-like II"/>
    <property type="match status" value="1"/>
</dbReference>
<dbReference type="Pfam" id="PF00496">
    <property type="entry name" value="SBP_bac_5"/>
    <property type="match status" value="1"/>
</dbReference>
<evidence type="ECO:0000313" key="3">
    <source>
        <dbReference type="Proteomes" id="UP000216454"/>
    </source>
</evidence>
<dbReference type="InterPro" id="IPR030678">
    <property type="entry name" value="Peptide/Ni-bd"/>
</dbReference>
<dbReference type="Proteomes" id="UP000216454">
    <property type="component" value="Unassembled WGS sequence"/>
</dbReference>